<comment type="similarity">
    <text evidence="1">Belongs to the mTERF family.</text>
</comment>
<dbReference type="GeneID" id="112047287"/>
<keyword evidence="3" id="KW-1185">Reference proteome</keyword>
<evidence type="ECO:0000256" key="2">
    <source>
        <dbReference type="ARBA" id="ARBA00022946"/>
    </source>
</evidence>
<keyword evidence="2" id="KW-0809">Transit peptide</keyword>
<evidence type="ECO:0000313" key="3">
    <source>
        <dbReference type="Proteomes" id="UP001652582"/>
    </source>
</evidence>
<name>A0A6J1N4W5_BICAN</name>
<dbReference type="Proteomes" id="UP001652582">
    <property type="component" value="Chromosome 4"/>
</dbReference>
<organism evidence="3 4">
    <name type="scientific">Bicyclus anynana</name>
    <name type="common">Squinting bush brown butterfly</name>
    <dbReference type="NCBI Taxonomy" id="110368"/>
    <lineage>
        <taxon>Eukaryota</taxon>
        <taxon>Metazoa</taxon>
        <taxon>Ecdysozoa</taxon>
        <taxon>Arthropoda</taxon>
        <taxon>Hexapoda</taxon>
        <taxon>Insecta</taxon>
        <taxon>Pterygota</taxon>
        <taxon>Neoptera</taxon>
        <taxon>Endopterygota</taxon>
        <taxon>Lepidoptera</taxon>
        <taxon>Glossata</taxon>
        <taxon>Ditrysia</taxon>
        <taxon>Papilionoidea</taxon>
        <taxon>Nymphalidae</taxon>
        <taxon>Satyrinae</taxon>
        <taxon>Satyrini</taxon>
        <taxon>Mycalesina</taxon>
        <taxon>Bicyclus</taxon>
    </lineage>
</organism>
<dbReference type="PANTHER" id="PTHR15437:SF7">
    <property type="entry name" value="TRANSCRIPTION TERMINATION FACTOR 5, MITOCHONDRIAL"/>
    <property type="match status" value="1"/>
</dbReference>
<gene>
    <name evidence="4" type="primary">LOC112047287</name>
</gene>
<protein>
    <submittedName>
        <fullName evidence="4">Transcription termination factor 5, mitochondrial</fullName>
    </submittedName>
</protein>
<dbReference type="GO" id="GO:0003676">
    <property type="term" value="F:nucleic acid binding"/>
    <property type="evidence" value="ECO:0007669"/>
    <property type="project" value="InterPro"/>
</dbReference>
<dbReference type="AlphaFoldDB" id="A0A6J1N4W5"/>
<evidence type="ECO:0000313" key="4">
    <source>
        <dbReference type="RefSeq" id="XP_023940127.2"/>
    </source>
</evidence>
<dbReference type="KEGG" id="bany:112047287"/>
<dbReference type="RefSeq" id="XP_023940127.2">
    <property type="nucleotide sequence ID" value="XM_024084359.2"/>
</dbReference>
<accession>A0A6J1N4W5</accession>
<dbReference type="InterPro" id="IPR003690">
    <property type="entry name" value="MTERF"/>
</dbReference>
<dbReference type="PANTHER" id="PTHR15437">
    <property type="entry name" value="TRANSCRIPTION TERMINATION FACTOR, MITOCHONDRIAL"/>
    <property type="match status" value="1"/>
</dbReference>
<sequence length="506" mass="59005">MILRILVCRTSRSWRPANVRSVSCDRKITLKHLCKYLNVNESKAEYLLLKNPSLKNLDSLRIENVIDVLYRLGFHREVLLKQPALCSILPVTLNFRYKVLQECGIDNVSSSHLLSYLTTMKQKTIGELKDSKLIPSIVNVENRLASYMTQWPTSLTTLVHGDVNKMTLSELRLKIIQRYLELILDISPNEFERGLQTYPTIKHRPLQTINKTLNILQGQIVMNNEKIKSNFYLLHMDPENLENILYNLRSIAGIDIKEIIRRYPKLAIRNCSTLVEIKTILEQYGIGDEAQKRCFEIYTLSPSTIKERLEKTKNIPEFNTFYNHPRFLKMIHYNTKASKRLIDLYNTNKKCLSLNILSGSSTHYKVYERAQGDRLGKGKDLLFCISQSLGNLYSTNDIGRIIKRHPFWQYIPLVHVKYVHKQLCSEFTAHDIYENCTILLYPWNKIRQVINSLNTKSFTGSDTLFNDLLDIEMLNKSQKLSLITYILEKNHYFSGNGVWSEEKQTR</sequence>
<reference evidence="4" key="1">
    <citation type="submission" date="2025-08" db="UniProtKB">
        <authorList>
            <consortium name="RefSeq"/>
        </authorList>
    </citation>
    <scope>IDENTIFICATION</scope>
</reference>
<evidence type="ECO:0000256" key="1">
    <source>
        <dbReference type="ARBA" id="ARBA00007692"/>
    </source>
</evidence>
<proteinExistence type="inferred from homology"/>
<dbReference type="InterPro" id="IPR038538">
    <property type="entry name" value="MTERF_sf"/>
</dbReference>
<dbReference type="GO" id="GO:0006393">
    <property type="term" value="P:termination of mitochondrial transcription"/>
    <property type="evidence" value="ECO:0007669"/>
    <property type="project" value="TreeGrafter"/>
</dbReference>
<dbReference type="OrthoDB" id="10064535at2759"/>
<dbReference type="GO" id="GO:0005759">
    <property type="term" value="C:mitochondrial matrix"/>
    <property type="evidence" value="ECO:0007669"/>
    <property type="project" value="TreeGrafter"/>
</dbReference>
<dbReference type="Gene3D" id="1.25.70.10">
    <property type="entry name" value="Transcription termination factor 3, mitochondrial"/>
    <property type="match status" value="1"/>
</dbReference>